<evidence type="ECO:0000313" key="2">
    <source>
        <dbReference type="Proteomes" id="UP001189429"/>
    </source>
</evidence>
<protein>
    <submittedName>
        <fullName evidence="1">Uncharacterized protein</fullName>
    </submittedName>
</protein>
<feature type="non-terminal residue" evidence="1">
    <location>
        <position position="101"/>
    </location>
</feature>
<evidence type="ECO:0000313" key="1">
    <source>
        <dbReference type="EMBL" id="CAK0792331.1"/>
    </source>
</evidence>
<proteinExistence type="predicted"/>
<reference evidence="1" key="1">
    <citation type="submission" date="2023-10" db="EMBL/GenBank/DDBJ databases">
        <authorList>
            <person name="Chen Y."/>
            <person name="Shah S."/>
            <person name="Dougan E. K."/>
            <person name="Thang M."/>
            <person name="Chan C."/>
        </authorList>
    </citation>
    <scope>NUCLEOTIDE SEQUENCE [LARGE SCALE GENOMIC DNA]</scope>
</reference>
<dbReference type="Proteomes" id="UP001189429">
    <property type="component" value="Unassembled WGS sequence"/>
</dbReference>
<accession>A0ABN9PLI8</accession>
<gene>
    <name evidence="1" type="ORF">PCOR1329_LOCUS2971</name>
</gene>
<sequence length="101" mass="10269">MGVPVSLARQAALVNATGDSGSVELAVPLGRPGEASLAQCVAGRCDSMAAPALRLEGLLAGLGLVHCLKLNIMGYELMALLGAGASLRPQSVCMVLLEEPR</sequence>
<keyword evidence="2" id="KW-1185">Reference proteome</keyword>
<dbReference type="EMBL" id="CAUYUJ010000757">
    <property type="protein sequence ID" value="CAK0792331.1"/>
    <property type="molecule type" value="Genomic_DNA"/>
</dbReference>
<comment type="caution">
    <text evidence="1">The sequence shown here is derived from an EMBL/GenBank/DDBJ whole genome shotgun (WGS) entry which is preliminary data.</text>
</comment>
<organism evidence="1 2">
    <name type="scientific">Prorocentrum cordatum</name>
    <dbReference type="NCBI Taxonomy" id="2364126"/>
    <lineage>
        <taxon>Eukaryota</taxon>
        <taxon>Sar</taxon>
        <taxon>Alveolata</taxon>
        <taxon>Dinophyceae</taxon>
        <taxon>Prorocentrales</taxon>
        <taxon>Prorocentraceae</taxon>
        <taxon>Prorocentrum</taxon>
    </lineage>
</organism>
<name>A0ABN9PLI8_9DINO</name>